<dbReference type="InterPro" id="IPR002213">
    <property type="entry name" value="UDP_glucos_trans"/>
</dbReference>
<dbReference type="GO" id="GO:0008194">
    <property type="term" value="F:UDP-glycosyltransferase activity"/>
    <property type="evidence" value="ECO:0007669"/>
    <property type="project" value="InterPro"/>
</dbReference>
<dbReference type="OrthoDB" id="5835829at2759"/>
<dbReference type="AlphaFoldDB" id="N6TPQ8"/>
<dbReference type="FunFam" id="3.40.50.2000:FF:000050">
    <property type="entry name" value="UDP-glucuronosyltransferase"/>
    <property type="match status" value="2"/>
</dbReference>
<dbReference type="SUPFAM" id="SSF53756">
    <property type="entry name" value="UDP-Glycosyltransferase/glycogen phosphorylase"/>
    <property type="match status" value="2"/>
</dbReference>
<accession>N6TPQ8</accession>
<protein>
    <submittedName>
        <fullName evidence="4">Uncharacterized protein</fullName>
    </submittedName>
</protein>
<keyword evidence="2" id="KW-0328">Glycosyltransferase</keyword>
<comment type="similarity">
    <text evidence="1">Belongs to the UDP-glycosyltransferase family.</text>
</comment>
<dbReference type="InterPro" id="IPR050271">
    <property type="entry name" value="UDP-glycosyltransferase"/>
</dbReference>
<dbReference type="Gene3D" id="3.40.50.2000">
    <property type="entry name" value="Glycogen Phosphorylase B"/>
    <property type="match status" value="2"/>
</dbReference>
<dbReference type="PROSITE" id="PS00375">
    <property type="entry name" value="UDPGT"/>
    <property type="match status" value="2"/>
</dbReference>
<keyword evidence="3" id="KW-0808">Transferase</keyword>
<name>N6TPQ8_DENPD</name>
<evidence type="ECO:0000256" key="3">
    <source>
        <dbReference type="ARBA" id="ARBA00022679"/>
    </source>
</evidence>
<organism evidence="4">
    <name type="scientific">Dendroctonus ponderosae</name>
    <name type="common">Mountain pine beetle</name>
    <dbReference type="NCBI Taxonomy" id="77166"/>
    <lineage>
        <taxon>Eukaryota</taxon>
        <taxon>Metazoa</taxon>
        <taxon>Ecdysozoa</taxon>
        <taxon>Arthropoda</taxon>
        <taxon>Hexapoda</taxon>
        <taxon>Insecta</taxon>
        <taxon>Pterygota</taxon>
        <taxon>Neoptera</taxon>
        <taxon>Endopterygota</taxon>
        <taxon>Coleoptera</taxon>
        <taxon>Polyphaga</taxon>
        <taxon>Cucujiformia</taxon>
        <taxon>Curculionidae</taxon>
        <taxon>Scolytinae</taxon>
        <taxon>Dendroctonus</taxon>
    </lineage>
</organism>
<dbReference type="InterPro" id="IPR035595">
    <property type="entry name" value="UDP_glycos_trans_CS"/>
</dbReference>
<evidence type="ECO:0000313" key="4">
    <source>
        <dbReference type="EMBL" id="ENN79993.1"/>
    </source>
</evidence>
<evidence type="ECO:0000256" key="1">
    <source>
        <dbReference type="ARBA" id="ARBA00009995"/>
    </source>
</evidence>
<dbReference type="PANTHER" id="PTHR48043">
    <property type="entry name" value="EG:EG0003.4 PROTEIN-RELATED"/>
    <property type="match status" value="1"/>
</dbReference>
<gene>
    <name evidence="4" type="ORF">YQE_03587</name>
</gene>
<dbReference type="EMBL" id="KB740615">
    <property type="protein sequence ID" value="ENN79993.1"/>
    <property type="molecule type" value="Genomic_DNA"/>
</dbReference>
<sequence>MKPMETAVYWIEYVIRNKGAEHLKLGSLKLRWFEYYMGMADAGHEVTVISAYKNKLPIGNGSYTDVILTGVEEEYEKILENANYLESAEQYPIWQSYHWHLLTLTILNQTFTHPNVLRFLKQRHEFDAVVTEYGWGEAQLALSSYYQCPLVVLISVGGVNSWVNDMLGNPVPISYVPHSWMLGDFSQGMNLLERLHNMLFFLYDQFLVRFIQFPANDRIIQSYMPNGPKAADLYHSPSLVLLGSHSSFRQSTPMAPNMVEIGGFHIDPPQPLPKDLQLFLDEAQDGAIFFSMGSHVKSKDFSAEKKQLIINVFGRLKQRVLWKFEDDALPEKPSNVMVRKWMPQIDILAHPNIKLFISHGGHGSILEALYHGVPTLMIPVFLDQFNNAFQSESRGFALKLSYRDRNFTEETFHGLIKEMLINPKYRLRAQELSRLFHDRPMKPMETAVYWIEYVIRNKGAEHLKLGSLKLRWFEYYMVDVLLVLVGIVASLVIVLVLAFKWAVAWFGRAGKIKQHLNILYNKLMKGMADAGHEVTVISAYKNKLPIENGSYTDVILTGFEEEYEKILENAKYLETAEQYPIWQSYHMHQLNLMIDNQTFTHPNVLRFLKERHEFDAVVTEYAWGEAQLALSSYYQCPLVVLISVGGVNSWVNDMLGNPVPISYVPHSWMLGDFSQGMNLLERLHNMLFFLYDQFLIRFIQFPANDRIIQSYMPNGPKAADLYHSPSLVLLGSHSSFRQSTPMAPNMVEIGGFHIDPPQPLPEDLQLFLDEAQDGAIFFSMGSHVKSKDFSAEKKQLIINAFGRLKQRVLWKFEDDSLPGKPSNVMVRKWMPQIDILAHPNIKLFITHGGHGSILEALYHGVPTLMIPVFLDQFNNAFQSESRGFALKLSYRDRNFTEETFHGLIKEMLINPKYQLRAQELSRLFHDRPMKPMETAVYWIEYVIRNKGAEHFKLGSLKLGWFEYCMVDVLLVLVGIVASLVIVLVLAFKWAIAWFGRAGKIKQQ</sequence>
<dbReference type="HOGENOM" id="CLU_007715_0_0_1"/>
<reference evidence="4" key="1">
    <citation type="journal article" date="2013" name="Genome Biol.">
        <title>Draft genome of the mountain pine beetle, Dendroctonus ponderosae Hopkins, a major forest pest.</title>
        <authorList>
            <person name="Keeling C.I."/>
            <person name="Yuen M.M."/>
            <person name="Liao N.Y."/>
            <person name="Docking T.R."/>
            <person name="Chan S.K."/>
            <person name="Taylor G.A."/>
            <person name="Palmquist D.L."/>
            <person name="Jackman S.D."/>
            <person name="Nguyen A."/>
            <person name="Li M."/>
            <person name="Henderson H."/>
            <person name="Janes J.K."/>
            <person name="Zhao Y."/>
            <person name="Pandoh P."/>
            <person name="Moore R."/>
            <person name="Sperling F.A."/>
            <person name="Huber D.P."/>
            <person name="Birol I."/>
            <person name="Jones S.J."/>
            <person name="Bohlmann J."/>
        </authorList>
    </citation>
    <scope>NUCLEOTIDE SEQUENCE</scope>
</reference>
<dbReference type="Pfam" id="PF00201">
    <property type="entry name" value="UDPGT"/>
    <property type="match status" value="3"/>
</dbReference>
<dbReference type="CDD" id="cd03784">
    <property type="entry name" value="GT1_Gtf-like"/>
    <property type="match status" value="2"/>
</dbReference>
<feature type="non-terminal residue" evidence="4">
    <location>
        <position position="1"/>
    </location>
</feature>
<evidence type="ECO:0000256" key="2">
    <source>
        <dbReference type="ARBA" id="ARBA00022676"/>
    </source>
</evidence>
<dbReference type="OMA" id="KSHFIVG"/>
<dbReference type="PANTHER" id="PTHR48043:SF159">
    <property type="entry name" value="EG:EG0003.4 PROTEIN-RELATED"/>
    <property type="match status" value="1"/>
</dbReference>
<proteinExistence type="inferred from homology"/>